<reference evidence="1 2" key="1">
    <citation type="journal article" date="2012" name="PLoS Pathog.">
        <title>Comparative pathogenomics reveals horizontally acquired novel virulence genes in fungi infecting cereal hosts.</title>
        <authorList>
            <person name="Gardiner D.M."/>
            <person name="McDonald M.C."/>
            <person name="Covarelli L."/>
            <person name="Solomon P.S."/>
            <person name="Rusu A.G."/>
            <person name="Marshall M."/>
            <person name="Kazan K."/>
            <person name="Chakraborty S."/>
            <person name="McDonald B.A."/>
            <person name="Manners J.M."/>
        </authorList>
    </citation>
    <scope>NUCLEOTIDE SEQUENCE [LARGE SCALE GENOMIC DNA]</scope>
    <source>
        <strain evidence="1 2">CS3096</strain>
    </source>
</reference>
<dbReference type="GeneID" id="20366838"/>
<keyword evidence="2" id="KW-1185">Reference proteome</keyword>
<dbReference type="Proteomes" id="UP000007978">
    <property type="component" value="Chromosome 2"/>
</dbReference>
<organism evidence="1 2">
    <name type="scientific">Fusarium pseudograminearum (strain CS3096)</name>
    <name type="common">Wheat and barley crown-rot fungus</name>
    <dbReference type="NCBI Taxonomy" id="1028729"/>
    <lineage>
        <taxon>Eukaryota</taxon>
        <taxon>Fungi</taxon>
        <taxon>Dikarya</taxon>
        <taxon>Ascomycota</taxon>
        <taxon>Pezizomycotina</taxon>
        <taxon>Sordariomycetes</taxon>
        <taxon>Hypocreomycetidae</taxon>
        <taxon>Hypocreales</taxon>
        <taxon>Nectriaceae</taxon>
        <taxon>Fusarium</taxon>
    </lineage>
</organism>
<dbReference type="RefSeq" id="XP_009259613.1">
    <property type="nucleotide sequence ID" value="XM_009261338.1"/>
</dbReference>
<dbReference type="HOGENOM" id="CLU_2687945_0_0_1"/>
<accession>K3UI78</accession>
<sequence>MNAVRRVWHTASHSLSHQPMGVARINPTLPSFQLAMISSYEKLKSDALAANREVERLRQELPEDAPSRDLHEAM</sequence>
<comment type="caution">
    <text evidence="1">The sequence shown here is derived from an EMBL/GenBank/DDBJ whole genome shotgun (WGS) entry which is preliminary data.</text>
</comment>
<dbReference type="EMBL" id="AFNW01000284">
    <property type="protein sequence ID" value="EKJ71581.1"/>
    <property type="molecule type" value="Genomic_DNA"/>
</dbReference>
<gene>
    <name evidence="1" type="ORF">FPSE_08220</name>
</gene>
<name>K3UI78_FUSPC</name>
<evidence type="ECO:0000313" key="1">
    <source>
        <dbReference type="EMBL" id="EKJ71581.1"/>
    </source>
</evidence>
<dbReference type="KEGG" id="fpu:FPSE_08220"/>
<protein>
    <submittedName>
        <fullName evidence="1">Uncharacterized protein</fullName>
    </submittedName>
</protein>
<dbReference type="AlphaFoldDB" id="K3UI78"/>
<evidence type="ECO:0000313" key="2">
    <source>
        <dbReference type="Proteomes" id="UP000007978"/>
    </source>
</evidence>
<proteinExistence type="predicted"/>